<keyword evidence="1" id="KW-0472">Membrane</keyword>
<name>A0A5R8KH61_9BACT</name>
<evidence type="ECO:0000313" key="4">
    <source>
        <dbReference type="Proteomes" id="UP000306196"/>
    </source>
</evidence>
<evidence type="ECO:0000259" key="2">
    <source>
        <dbReference type="Pfam" id="PF15579"/>
    </source>
</evidence>
<feature type="transmembrane region" description="Helical" evidence="1">
    <location>
        <begin position="12"/>
        <end position="32"/>
    </location>
</feature>
<organism evidence="3 4">
    <name type="scientific">Phragmitibacter flavus</name>
    <dbReference type="NCBI Taxonomy" id="2576071"/>
    <lineage>
        <taxon>Bacteria</taxon>
        <taxon>Pseudomonadati</taxon>
        <taxon>Verrucomicrobiota</taxon>
        <taxon>Verrucomicrobiia</taxon>
        <taxon>Verrucomicrobiales</taxon>
        <taxon>Verrucomicrobiaceae</taxon>
        <taxon>Phragmitibacter</taxon>
    </lineage>
</organism>
<dbReference type="Proteomes" id="UP000306196">
    <property type="component" value="Unassembled WGS sequence"/>
</dbReference>
<dbReference type="EMBL" id="VAUV01000004">
    <property type="protein sequence ID" value="TLD71597.1"/>
    <property type="molecule type" value="Genomic_DNA"/>
</dbReference>
<protein>
    <recommendedName>
        <fullName evidence="2">Immunity protein 52 domain-containing protein</fullName>
    </recommendedName>
</protein>
<proteinExistence type="predicted"/>
<keyword evidence="1" id="KW-0812">Transmembrane</keyword>
<keyword evidence="1" id="KW-1133">Transmembrane helix</keyword>
<dbReference type="AlphaFoldDB" id="A0A5R8KH61"/>
<dbReference type="RefSeq" id="WP_166442645.1">
    <property type="nucleotide sequence ID" value="NZ_VAUV01000004.1"/>
</dbReference>
<evidence type="ECO:0000256" key="1">
    <source>
        <dbReference type="SAM" id="Phobius"/>
    </source>
</evidence>
<keyword evidence="4" id="KW-1185">Reference proteome</keyword>
<reference evidence="3 4" key="1">
    <citation type="submission" date="2019-05" db="EMBL/GenBank/DDBJ databases">
        <title>Verrucobacter flavum gen. nov., sp. nov. a new member of the family Verrucomicrobiaceae.</title>
        <authorList>
            <person name="Szuroczki S."/>
            <person name="Abbaszade G."/>
            <person name="Szabo A."/>
            <person name="Felfoldi T."/>
            <person name="Schumann P."/>
            <person name="Boka K."/>
            <person name="Keki Z."/>
            <person name="Toumi M."/>
            <person name="Toth E."/>
        </authorList>
    </citation>
    <scope>NUCLEOTIDE SEQUENCE [LARGE SCALE GENOMIC DNA]</scope>
    <source>
        <strain evidence="3 4">MG-N-17</strain>
    </source>
</reference>
<sequence length="356" mass="40140">MMWAAGEDRQIVNFLHTDVIFLVIFLQIVNFLHTDVIFLTVKVAIDGVKADGTLIEAKGSYTDQFKYGFKNAMDGLIIQARKQIMVAESAGVRLEYHWKNASEADSFRELLIENGIDPSKIDIIHTPAEWKFMSNIYIGVYWGSRLETDEAIAAKIKNVLTGVASINPRIHQWFELDTHKGKPPIPLAVDIENLQRILRKRRGGNDCKGIQETFKSDIQWNKSISVSFAMGHHNVSAGPNSCVVKANGQREIVEPLSMEGLWDVLKLLVAVMSPDDGFVQDRIFINSIEHLRNKLAFFGWITYKKDIDCIKPLLGNDLSLSEGNYLLLGCGLPPKSCDGMDINFLMKFHDAMARRD</sequence>
<feature type="domain" description="Immunity protein 52" evidence="2">
    <location>
        <begin position="136"/>
        <end position="307"/>
    </location>
</feature>
<evidence type="ECO:0000313" key="3">
    <source>
        <dbReference type="EMBL" id="TLD71597.1"/>
    </source>
</evidence>
<dbReference type="InterPro" id="IPR028969">
    <property type="entry name" value="Imm52"/>
</dbReference>
<comment type="caution">
    <text evidence="3">The sequence shown here is derived from an EMBL/GenBank/DDBJ whole genome shotgun (WGS) entry which is preliminary data.</text>
</comment>
<gene>
    <name evidence="3" type="ORF">FEM03_05495</name>
</gene>
<accession>A0A5R8KH61</accession>
<dbReference type="Pfam" id="PF15579">
    <property type="entry name" value="Imm52"/>
    <property type="match status" value="1"/>
</dbReference>